<dbReference type="Pfam" id="PF00550">
    <property type="entry name" value="PP-binding"/>
    <property type="match status" value="1"/>
</dbReference>
<evidence type="ECO:0000256" key="5">
    <source>
        <dbReference type="ARBA" id="ARBA00023194"/>
    </source>
</evidence>
<dbReference type="PROSITE" id="PS50075">
    <property type="entry name" value="CARRIER"/>
    <property type="match status" value="1"/>
</dbReference>
<dbReference type="InterPro" id="IPR014043">
    <property type="entry name" value="Acyl_transferase_dom"/>
</dbReference>
<dbReference type="SMART" id="SM00822">
    <property type="entry name" value="PKS_KR"/>
    <property type="match status" value="1"/>
</dbReference>
<dbReference type="Gene3D" id="1.10.1200.10">
    <property type="entry name" value="ACP-like"/>
    <property type="match status" value="1"/>
</dbReference>
<dbReference type="SMART" id="SM00823">
    <property type="entry name" value="PKS_PP"/>
    <property type="match status" value="1"/>
</dbReference>
<dbReference type="GO" id="GO:0004312">
    <property type="term" value="F:fatty acid synthase activity"/>
    <property type="evidence" value="ECO:0007669"/>
    <property type="project" value="TreeGrafter"/>
</dbReference>
<keyword evidence="13" id="KW-1185">Reference proteome</keyword>
<dbReference type="Pfam" id="PF00698">
    <property type="entry name" value="Acyl_transf_1"/>
    <property type="match status" value="1"/>
</dbReference>
<dbReference type="InterPro" id="IPR001227">
    <property type="entry name" value="Ac_transferase_dom_sf"/>
</dbReference>
<dbReference type="InterPro" id="IPR042104">
    <property type="entry name" value="PKS_dehydratase_sf"/>
</dbReference>
<dbReference type="Pfam" id="PF08659">
    <property type="entry name" value="KR"/>
    <property type="match status" value="1"/>
</dbReference>
<dbReference type="Gene3D" id="3.10.129.110">
    <property type="entry name" value="Polyketide synthase dehydratase"/>
    <property type="match status" value="2"/>
</dbReference>
<dbReference type="SUPFAM" id="SSF53901">
    <property type="entry name" value="Thiolase-like"/>
    <property type="match status" value="1"/>
</dbReference>
<keyword evidence="5" id="KW-0045">Antibiotic biosynthesis</keyword>
<keyword evidence="2" id="KW-0596">Phosphopantetheine</keyword>
<feature type="domain" description="Ketosynthase family 3 (KS3)" evidence="10">
    <location>
        <begin position="698"/>
        <end position="1121"/>
    </location>
</feature>
<dbReference type="InterPro" id="IPR018201">
    <property type="entry name" value="Ketoacyl_synth_AS"/>
</dbReference>
<keyword evidence="6" id="KW-0511">Multifunctional enzyme</keyword>
<dbReference type="Gene3D" id="3.30.70.3290">
    <property type="match status" value="1"/>
</dbReference>
<dbReference type="GO" id="GO:0031177">
    <property type="term" value="F:phosphopantetheine binding"/>
    <property type="evidence" value="ECO:0007669"/>
    <property type="project" value="InterPro"/>
</dbReference>
<evidence type="ECO:0000256" key="2">
    <source>
        <dbReference type="ARBA" id="ARBA00022450"/>
    </source>
</evidence>
<accession>A0A2S9PTK7</accession>
<organism evidence="12 13">
    <name type="scientific">Streptomyces solincola</name>
    <dbReference type="NCBI Taxonomy" id="2100817"/>
    <lineage>
        <taxon>Bacteria</taxon>
        <taxon>Bacillati</taxon>
        <taxon>Actinomycetota</taxon>
        <taxon>Actinomycetes</taxon>
        <taxon>Kitasatosporales</taxon>
        <taxon>Streptomycetaceae</taxon>
        <taxon>Streptomyces</taxon>
    </lineage>
</organism>
<feature type="non-terminal residue" evidence="12">
    <location>
        <position position="1747"/>
    </location>
</feature>
<dbReference type="SUPFAM" id="SSF52151">
    <property type="entry name" value="FabD/lysophospholipase-like"/>
    <property type="match status" value="1"/>
</dbReference>
<name>A0A2S9PTK7_9ACTN</name>
<dbReference type="PANTHER" id="PTHR43775">
    <property type="entry name" value="FATTY ACID SYNTHASE"/>
    <property type="match status" value="1"/>
</dbReference>
<dbReference type="FunFam" id="3.40.47.10:FF:000019">
    <property type="entry name" value="Polyketide synthase type I"/>
    <property type="match status" value="1"/>
</dbReference>
<feature type="domain" description="PKS/mFAS DH" evidence="11">
    <location>
        <begin position="1588"/>
        <end position="1747"/>
    </location>
</feature>
<feature type="non-terminal residue" evidence="12">
    <location>
        <position position="1"/>
    </location>
</feature>
<dbReference type="PROSITE" id="PS52004">
    <property type="entry name" value="KS3_2"/>
    <property type="match status" value="1"/>
</dbReference>
<dbReference type="EMBL" id="PVLV01000282">
    <property type="protein sequence ID" value="PRH77762.1"/>
    <property type="molecule type" value="Genomic_DNA"/>
</dbReference>
<keyword evidence="3" id="KW-0597">Phosphoprotein</keyword>
<dbReference type="Pfam" id="PF16197">
    <property type="entry name" value="KAsynt_C_assoc"/>
    <property type="match status" value="1"/>
</dbReference>
<comment type="caution">
    <text evidence="8">Lacks conserved residue(s) required for the propagation of feature annotation.</text>
</comment>
<evidence type="ECO:0000259" key="9">
    <source>
        <dbReference type="PROSITE" id="PS50075"/>
    </source>
</evidence>
<dbReference type="Gene3D" id="3.40.50.720">
    <property type="entry name" value="NAD(P)-binding Rossmann-like Domain"/>
    <property type="match status" value="1"/>
</dbReference>
<dbReference type="RefSeq" id="WP_146132607.1">
    <property type="nucleotide sequence ID" value="NZ_PVLV01000282.1"/>
</dbReference>
<dbReference type="Pfam" id="PF21089">
    <property type="entry name" value="PKS_DH_N"/>
    <property type="match status" value="1"/>
</dbReference>
<dbReference type="PROSITE" id="PS52019">
    <property type="entry name" value="PKS_MFAS_DH"/>
    <property type="match status" value="1"/>
</dbReference>
<dbReference type="InterPro" id="IPR032821">
    <property type="entry name" value="PKS_assoc"/>
</dbReference>
<dbReference type="Gene3D" id="3.40.47.10">
    <property type="match status" value="1"/>
</dbReference>
<dbReference type="FunFam" id="3.40.366.10:FF:000002">
    <property type="entry name" value="Probable polyketide synthase 2"/>
    <property type="match status" value="1"/>
</dbReference>
<feature type="region of interest" description="N-terminal hotdog fold" evidence="8">
    <location>
        <begin position="1588"/>
        <end position="1714"/>
    </location>
</feature>
<evidence type="ECO:0000259" key="10">
    <source>
        <dbReference type="PROSITE" id="PS52004"/>
    </source>
</evidence>
<gene>
    <name evidence="12" type="ORF">C6N75_18560</name>
</gene>
<dbReference type="SMART" id="SM00827">
    <property type="entry name" value="PKS_AT"/>
    <property type="match status" value="1"/>
</dbReference>
<sequence>TAYALVRLPESVSAADYGLHPALLDAALHALAALDAPQDTERDGVLLPFAWSGVECRAVGGSTLRVRIDLDDSRRSARLWAADAQGAPVARVRGLELREATRDQIRVAERLEHLYAVEFRPLAPTDDQPGGTTWVLGSPALAAGADTPAFAHLDVLLAHLDAGHPAPDRLLVDATSHPDAVRETDADAVREAARAALTGARRLLGEPRLAGAELVWVTRDSVAAADGDRLDGVAQAAVWGLVRAVRAEHPDRPVRLVDLDAGPADRPAVRRALAASGEPETAVRGDAVLAARLAPITRQETAAPVAALDAGGTVLVTGGTGDLGLRLARHLVREHGVRHLVLSSRRGPDAPGADAAVRELTAAGAAAVRVTACDTADRAALARVVADIDPAHPLTGVFHLAGVVDDGLLADQDADRLDRVLAPKAAGAVHLSELTADLGGCALVLFSSASGVLGGPGQSTYAAANAFLDALAARLRATGRPATSLSWGMWEQRQGTGMAAGLGQADVARMRRQGIGALTEAQGLRALDAALAGTRAHLVPIRLEPAVLQRAVDQGTDPAALGGLLRGLVRPRPRRAADGPAGEATGLRARLAALPADERKRTLLRLVRTESAAVLGGSGPDSIGEQQVFTVYGMDSMTSVELRRRLAAETGLSLPATLAFDHPTPLAVTELILDRLALSEAPAQPAAAPLAAARHTADEPVAVVAMACKLPGGIDTPERFWDLLAAGRDAIGGFPERWDALDVYDPDPEAVGKSYSRHGGFLHRAEHFDAAFFGISPREAVSMDPQQRLVLEASWEALERAGLTAEALSESRTGVYLGTMGSDYGNQGDLDSLDGYFGTGNAASVLSGRVSYALGLQGPAMTVDTACSSSLVSLHLAAQALRGGECELALAGGVTVMSTPTPFVEFSRLKGLAADGRCKPFSAASDGTGWSEGVGVLVLKRLSDAQRDGDRVLAVIRGSAVNQDGRSQGLTAPNGPSQQRVVRDALAAARLSAGDIDAIEAHGTGTSLGDPIEAGALAEVFGPDRPADRPLYLGSLKSNIGHTQAAAGVAGVIKMILALEHEKLPRTLHAEQPSTLIDWDGSGLELLQEARDWQRDADRPRRAGVSSFGLSGTNAHVVLEEAPVRDTEPSEAPDGPYPVVVSAQTEPALRAQAAAWADWLERAPQTPLADVARTAARHRTHFEQRAAITAATAQEAAALLRAVAGGDPNHPDVSLDTTTDGDLAVLFTGQGAQRLGMGRGLYGAFPVFAAAFDAVLEALGGGLREVVWGEDVERLNRTEYAQPALFAVEVALFRLWESWGVRPRVVAGHSVGEIAAAHVAGVLSLADAARLVVARGRLMQGCEPGGVMASVEASESEVLEVLAGIEGRVCVAGLNTPVQTVVSGDVAAVEAVRERFAVLGRRTRRLEVSHAFHSAHMDSMLAEFGTVVADLDFAKPELTVVSSVTGERVSAGEWSDPAYWVRQVREPVRFLDAVRAVEAEGVGRYLECGPGAVLSVMAAGCVAEDSAGRFVASLPLRKGETDEARALLRTVGALHAAGQPVDWDAVLPATATLAELPTYVFQRERYWLEVSSGRSGDVRAAGLESAGHPWLGAGLSLAGADGGEVFTGRLSAGELRWLADHAVFGTVLVPGTGLLEVALAAAERVGAAGVGELTVLEPLVLRGGEAVRIQVRIGEAADHGSDRTVEIHSRPENAPETDWSLHAHGTLLASPSGDDEAVDLTQWPAPGAEPVSLDGYYDGLRALGLEY</sequence>
<reference evidence="12 13" key="1">
    <citation type="submission" date="2018-03" db="EMBL/GenBank/DDBJ databases">
        <title>Novel Streptomyces sp. from soil.</title>
        <authorList>
            <person name="Tan G.Y.A."/>
            <person name="Lee Z.Y."/>
        </authorList>
    </citation>
    <scope>NUCLEOTIDE SEQUENCE [LARGE SCALE GENOMIC DNA]</scope>
    <source>
        <strain evidence="12 13">ST5x</strain>
    </source>
</reference>
<evidence type="ECO:0000259" key="11">
    <source>
        <dbReference type="PROSITE" id="PS52019"/>
    </source>
</evidence>
<dbReference type="InterPro" id="IPR009081">
    <property type="entry name" value="PP-bd_ACP"/>
</dbReference>
<dbReference type="Gene3D" id="3.40.366.10">
    <property type="entry name" value="Malonyl-Coenzyme A Acyl Carrier Protein, domain 2"/>
    <property type="match status" value="1"/>
</dbReference>
<dbReference type="InterPro" id="IPR057326">
    <property type="entry name" value="KR_dom"/>
</dbReference>
<dbReference type="SUPFAM" id="SSF51735">
    <property type="entry name" value="NAD(P)-binding Rossmann-fold domains"/>
    <property type="match status" value="2"/>
</dbReference>
<dbReference type="SMART" id="SM00826">
    <property type="entry name" value="PKS_DH"/>
    <property type="match status" value="1"/>
</dbReference>
<dbReference type="InterPro" id="IPR016035">
    <property type="entry name" value="Acyl_Trfase/lysoPLipase"/>
</dbReference>
<dbReference type="InterPro" id="IPR050091">
    <property type="entry name" value="PKS_NRPS_Biosynth_Enz"/>
</dbReference>
<keyword evidence="4" id="KW-0808">Transferase</keyword>
<dbReference type="GO" id="GO:0004315">
    <property type="term" value="F:3-oxoacyl-[acyl-carrier-protein] synthase activity"/>
    <property type="evidence" value="ECO:0007669"/>
    <property type="project" value="InterPro"/>
</dbReference>
<dbReference type="InterPro" id="IPR016039">
    <property type="entry name" value="Thiolase-like"/>
</dbReference>
<dbReference type="InterPro" id="IPR020841">
    <property type="entry name" value="PKS_Beta-ketoAc_synthase_dom"/>
</dbReference>
<dbReference type="InterPro" id="IPR020806">
    <property type="entry name" value="PKS_PP-bd"/>
</dbReference>
<proteinExistence type="predicted"/>
<dbReference type="Pfam" id="PF00109">
    <property type="entry name" value="ketoacyl-synt"/>
    <property type="match status" value="1"/>
</dbReference>
<comment type="caution">
    <text evidence="12">The sequence shown here is derived from an EMBL/GenBank/DDBJ whole genome shotgun (WGS) entry which is preliminary data.</text>
</comment>
<dbReference type="InterPro" id="IPR020807">
    <property type="entry name" value="PKS_DH"/>
</dbReference>
<dbReference type="InterPro" id="IPR036736">
    <property type="entry name" value="ACP-like_sf"/>
</dbReference>
<dbReference type="Pfam" id="PF02801">
    <property type="entry name" value="Ketoacyl-synt_C"/>
    <property type="match status" value="1"/>
</dbReference>
<dbReference type="CDD" id="cd08956">
    <property type="entry name" value="KR_3_FAS_SDR_x"/>
    <property type="match status" value="1"/>
</dbReference>
<comment type="pathway">
    <text evidence="1">Antibiotic biosynthesis.</text>
</comment>
<keyword evidence="7" id="KW-0012">Acyltransferase</keyword>
<dbReference type="Pfam" id="PF14765">
    <property type="entry name" value="PS-DH"/>
    <property type="match status" value="1"/>
</dbReference>
<evidence type="ECO:0000256" key="6">
    <source>
        <dbReference type="ARBA" id="ARBA00023268"/>
    </source>
</evidence>
<dbReference type="PANTHER" id="PTHR43775:SF51">
    <property type="entry name" value="INACTIVE PHENOLPHTHIOCEROL SYNTHESIS POLYKETIDE SYNTHASE TYPE I PKS1-RELATED"/>
    <property type="match status" value="1"/>
</dbReference>
<dbReference type="Proteomes" id="UP000239322">
    <property type="component" value="Unassembled WGS sequence"/>
</dbReference>
<dbReference type="InterPro" id="IPR014031">
    <property type="entry name" value="Ketoacyl_synth_C"/>
</dbReference>
<dbReference type="GO" id="GO:0033068">
    <property type="term" value="P:macrolide biosynthetic process"/>
    <property type="evidence" value="ECO:0007669"/>
    <property type="project" value="UniProtKB-ARBA"/>
</dbReference>
<evidence type="ECO:0000256" key="7">
    <source>
        <dbReference type="ARBA" id="ARBA00023315"/>
    </source>
</evidence>
<evidence type="ECO:0000256" key="1">
    <source>
        <dbReference type="ARBA" id="ARBA00004792"/>
    </source>
</evidence>
<evidence type="ECO:0000256" key="4">
    <source>
        <dbReference type="ARBA" id="ARBA00022679"/>
    </source>
</evidence>
<dbReference type="SUPFAM" id="SSF47336">
    <property type="entry name" value="ACP-like"/>
    <property type="match status" value="1"/>
</dbReference>
<evidence type="ECO:0008006" key="14">
    <source>
        <dbReference type="Google" id="ProtNLM"/>
    </source>
</evidence>
<dbReference type="InterPro" id="IPR049900">
    <property type="entry name" value="PKS_mFAS_DH"/>
</dbReference>
<dbReference type="InterPro" id="IPR049551">
    <property type="entry name" value="PKS_DH_C"/>
</dbReference>
<protein>
    <recommendedName>
        <fullName evidence="14">SDR family NAD(P)-dependent oxidoreductase</fullName>
    </recommendedName>
</protein>
<dbReference type="SMART" id="SM00825">
    <property type="entry name" value="PKS_KS"/>
    <property type="match status" value="1"/>
</dbReference>
<dbReference type="CDD" id="cd00833">
    <property type="entry name" value="PKS"/>
    <property type="match status" value="1"/>
</dbReference>
<dbReference type="OrthoDB" id="9778690at2"/>
<dbReference type="InterPro" id="IPR013968">
    <property type="entry name" value="PKS_KR"/>
</dbReference>
<evidence type="ECO:0000313" key="12">
    <source>
        <dbReference type="EMBL" id="PRH77762.1"/>
    </source>
</evidence>
<dbReference type="GO" id="GO:0006633">
    <property type="term" value="P:fatty acid biosynthetic process"/>
    <property type="evidence" value="ECO:0007669"/>
    <property type="project" value="InterPro"/>
</dbReference>
<evidence type="ECO:0000256" key="3">
    <source>
        <dbReference type="ARBA" id="ARBA00022553"/>
    </source>
</evidence>
<feature type="domain" description="Carrier" evidence="9">
    <location>
        <begin position="598"/>
        <end position="676"/>
    </location>
</feature>
<evidence type="ECO:0000256" key="8">
    <source>
        <dbReference type="PROSITE-ProRule" id="PRU01363"/>
    </source>
</evidence>
<evidence type="ECO:0000313" key="13">
    <source>
        <dbReference type="Proteomes" id="UP000239322"/>
    </source>
</evidence>
<dbReference type="PROSITE" id="PS00606">
    <property type="entry name" value="KS3_1"/>
    <property type="match status" value="1"/>
</dbReference>
<feature type="region of interest" description="C-terminal hotdog fold" evidence="8">
    <location>
        <begin position="1728"/>
        <end position="1747"/>
    </location>
</feature>
<dbReference type="InterPro" id="IPR016036">
    <property type="entry name" value="Malonyl_transacylase_ACP-bd"/>
</dbReference>
<dbReference type="InterPro" id="IPR014030">
    <property type="entry name" value="Ketoacyl_synth_N"/>
</dbReference>
<dbReference type="SUPFAM" id="SSF55048">
    <property type="entry name" value="Probable ACP-binding domain of malonyl-CoA ACP transacylase"/>
    <property type="match status" value="1"/>
</dbReference>
<dbReference type="InterPro" id="IPR036291">
    <property type="entry name" value="NAD(P)-bd_dom_sf"/>
</dbReference>
<dbReference type="InterPro" id="IPR049552">
    <property type="entry name" value="PKS_DH_N"/>
</dbReference>